<name>A0A1F5FXL3_9BACT</name>
<dbReference type="EMBL" id="MFAU01000024">
    <property type="protein sequence ID" value="OGD84340.1"/>
    <property type="molecule type" value="Genomic_DNA"/>
</dbReference>
<accession>A0A1F5FXL3</accession>
<protein>
    <submittedName>
        <fullName evidence="1">Uncharacterized protein</fullName>
    </submittedName>
</protein>
<proteinExistence type="predicted"/>
<dbReference type="AlphaFoldDB" id="A0A1F5FXL3"/>
<evidence type="ECO:0000313" key="1">
    <source>
        <dbReference type="EMBL" id="OGD84340.1"/>
    </source>
</evidence>
<sequence length="148" mass="16914">MGNEGEISKDSKLKQALRMARRARNVFLPERLVIPIDQIDGKSVAQVILGDLGYGRDDEVNDSVYALDARDILQSLGYFFRHDQDPYKIHEGAFLQVNTVLRQFTRKGIFEMVQYKDPQKAKEQIGYLLINKRDLRKIANGEENASGN</sequence>
<gene>
    <name evidence="1" type="ORF">A2165_00105</name>
</gene>
<reference evidence="1 2" key="1">
    <citation type="journal article" date="2016" name="Nat. Commun.">
        <title>Thousands of microbial genomes shed light on interconnected biogeochemical processes in an aquifer system.</title>
        <authorList>
            <person name="Anantharaman K."/>
            <person name="Brown C.T."/>
            <person name="Hug L.A."/>
            <person name="Sharon I."/>
            <person name="Castelle C.J."/>
            <person name="Probst A.J."/>
            <person name="Thomas B.C."/>
            <person name="Singh A."/>
            <person name="Wilkins M.J."/>
            <person name="Karaoz U."/>
            <person name="Brodie E.L."/>
            <person name="Williams K.H."/>
            <person name="Hubbard S.S."/>
            <person name="Banfield J.F."/>
        </authorList>
    </citation>
    <scope>NUCLEOTIDE SEQUENCE [LARGE SCALE GENOMIC DNA]</scope>
</reference>
<comment type="caution">
    <text evidence="1">The sequence shown here is derived from an EMBL/GenBank/DDBJ whole genome shotgun (WGS) entry which is preliminary data.</text>
</comment>
<evidence type="ECO:0000313" key="2">
    <source>
        <dbReference type="Proteomes" id="UP000179252"/>
    </source>
</evidence>
<dbReference type="Proteomes" id="UP000179252">
    <property type="component" value="Unassembled WGS sequence"/>
</dbReference>
<organism evidence="1 2">
    <name type="scientific">Candidatus Curtissbacteria bacterium RBG_13_40_7</name>
    <dbReference type="NCBI Taxonomy" id="1797706"/>
    <lineage>
        <taxon>Bacteria</taxon>
        <taxon>Candidatus Curtissiibacteriota</taxon>
    </lineage>
</organism>